<protein>
    <submittedName>
        <fullName evidence="3">Uncharacterized protein</fullName>
    </submittedName>
</protein>
<feature type="transmembrane region" description="Helical" evidence="2">
    <location>
        <begin position="53"/>
        <end position="77"/>
    </location>
</feature>
<dbReference type="Proteomes" id="UP000320095">
    <property type="component" value="Unassembled WGS sequence"/>
</dbReference>
<feature type="compositionally biased region" description="Low complexity" evidence="1">
    <location>
        <begin position="21"/>
        <end position="38"/>
    </location>
</feature>
<sequence>MSDKPDDSTDSIPVAEGTMQEPMPAASPYASPPVYAEPQPAPAVQKPSRLNQVAALVGIAAGAVVIVAVIFGTGFMLGAHSGKHAGGGYGHDRGGAMEHRDGPPMWGPGPMMRPGPAFVFPGPNFQGGPGGGQFGPGGPGGSGQGPAAVPPTQPGR</sequence>
<keyword evidence="2" id="KW-1133">Transmembrane helix</keyword>
<keyword evidence="2" id="KW-0812">Transmembrane</keyword>
<evidence type="ECO:0000256" key="1">
    <source>
        <dbReference type="SAM" id="MobiDB-lite"/>
    </source>
</evidence>
<accession>A0A502DYZ6</accession>
<name>A0A502DYZ6_9MYCO</name>
<evidence type="ECO:0000313" key="3">
    <source>
        <dbReference type="EMBL" id="TPG29496.1"/>
    </source>
</evidence>
<feature type="region of interest" description="Disordered" evidence="1">
    <location>
        <begin position="1"/>
        <end position="42"/>
    </location>
</feature>
<feature type="region of interest" description="Disordered" evidence="1">
    <location>
        <begin position="121"/>
        <end position="156"/>
    </location>
</feature>
<keyword evidence="4" id="KW-1185">Reference proteome</keyword>
<dbReference type="EMBL" id="RCZG01000017">
    <property type="protein sequence ID" value="TPG29496.1"/>
    <property type="molecule type" value="Genomic_DNA"/>
</dbReference>
<evidence type="ECO:0000313" key="4">
    <source>
        <dbReference type="Proteomes" id="UP000320095"/>
    </source>
</evidence>
<evidence type="ECO:0000256" key="2">
    <source>
        <dbReference type="SAM" id="Phobius"/>
    </source>
</evidence>
<dbReference type="RefSeq" id="WP_140698332.1">
    <property type="nucleotide sequence ID" value="NZ_RCZG01000017.1"/>
</dbReference>
<reference evidence="3 4" key="1">
    <citation type="journal article" date="2019" name="Environ. Microbiol.">
        <title>Species interactions and distinct microbial communities in high Arctic permafrost affected cryosols are associated with the CH4 and CO2 gas fluxes.</title>
        <authorList>
            <person name="Altshuler I."/>
            <person name="Hamel J."/>
            <person name="Turney S."/>
            <person name="Magnuson E."/>
            <person name="Levesque R."/>
            <person name="Greer C."/>
            <person name="Whyte L.G."/>
        </authorList>
    </citation>
    <scope>NUCLEOTIDE SEQUENCE [LARGE SCALE GENOMIC DNA]</scope>
    <source>
        <strain evidence="3 4">S5.20</strain>
    </source>
</reference>
<feature type="compositionally biased region" description="Gly residues" evidence="1">
    <location>
        <begin position="125"/>
        <end position="144"/>
    </location>
</feature>
<organism evidence="3 4">
    <name type="scientific">Mycolicibacterium hodleri</name>
    <dbReference type="NCBI Taxonomy" id="49897"/>
    <lineage>
        <taxon>Bacteria</taxon>
        <taxon>Bacillati</taxon>
        <taxon>Actinomycetota</taxon>
        <taxon>Actinomycetes</taxon>
        <taxon>Mycobacteriales</taxon>
        <taxon>Mycobacteriaceae</taxon>
        <taxon>Mycolicibacterium</taxon>
    </lineage>
</organism>
<gene>
    <name evidence="3" type="ORF">EAH80_27035</name>
</gene>
<proteinExistence type="predicted"/>
<comment type="caution">
    <text evidence="3">The sequence shown here is derived from an EMBL/GenBank/DDBJ whole genome shotgun (WGS) entry which is preliminary data.</text>
</comment>
<keyword evidence="2" id="KW-0472">Membrane</keyword>
<dbReference type="AlphaFoldDB" id="A0A502DYZ6"/>